<dbReference type="GO" id="GO:0035999">
    <property type="term" value="P:tetrahydrofolate interconversion"/>
    <property type="evidence" value="ECO:0007669"/>
    <property type="project" value="TreeGrafter"/>
</dbReference>
<gene>
    <name evidence="2" type="ORF">ANE_LOCUS10273</name>
</gene>
<dbReference type="EMBL" id="CABITT030000003">
    <property type="protein sequence ID" value="VVA99828.1"/>
    <property type="molecule type" value="Genomic_DNA"/>
</dbReference>
<dbReference type="InterPro" id="IPR046346">
    <property type="entry name" value="Aminoacid_DH-like_N_sf"/>
</dbReference>
<proteinExistence type="predicted"/>
<dbReference type="OrthoDB" id="5126881at2759"/>
<keyword evidence="3" id="KW-1185">Reference proteome</keyword>
<protein>
    <recommendedName>
        <fullName evidence="1">Tetrahydrofolate dehydrogenase/cyclohydrolase catalytic domain-containing protein</fullName>
    </recommendedName>
</protein>
<evidence type="ECO:0000313" key="2">
    <source>
        <dbReference type="EMBL" id="VVA99828.1"/>
    </source>
</evidence>
<dbReference type="GO" id="GO:0004477">
    <property type="term" value="F:methenyltetrahydrofolate cyclohydrolase activity"/>
    <property type="evidence" value="ECO:0007669"/>
    <property type="project" value="TreeGrafter"/>
</dbReference>
<accession>A0A565BDZ6</accession>
<dbReference type="GO" id="GO:0005829">
    <property type="term" value="C:cytosol"/>
    <property type="evidence" value="ECO:0007669"/>
    <property type="project" value="TreeGrafter"/>
</dbReference>
<comment type="caution">
    <text evidence="2">The sequence shown here is derived from an EMBL/GenBank/DDBJ whole genome shotgun (WGS) entry which is preliminary data.</text>
</comment>
<dbReference type="GO" id="GO:0004488">
    <property type="term" value="F:methylenetetrahydrofolate dehydrogenase (NADP+) activity"/>
    <property type="evidence" value="ECO:0007669"/>
    <property type="project" value="InterPro"/>
</dbReference>
<name>A0A565BDZ6_9BRAS</name>
<dbReference type="AlphaFoldDB" id="A0A565BDZ6"/>
<dbReference type="Pfam" id="PF00763">
    <property type="entry name" value="THF_DHG_CYH"/>
    <property type="match status" value="1"/>
</dbReference>
<dbReference type="PANTHER" id="PTHR48099:SF5">
    <property type="entry name" value="C-1-TETRAHYDROFOLATE SYNTHASE, CYTOPLASMIC"/>
    <property type="match status" value="1"/>
</dbReference>
<dbReference type="Proteomes" id="UP000489600">
    <property type="component" value="Unassembled WGS sequence"/>
</dbReference>
<reference evidence="2" key="1">
    <citation type="submission" date="2019-07" db="EMBL/GenBank/DDBJ databases">
        <authorList>
            <person name="Dittberner H."/>
        </authorList>
    </citation>
    <scope>NUCLEOTIDE SEQUENCE [LARGE SCALE GENOMIC DNA]</scope>
</reference>
<organism evidence="2 3">
    <name type="scientific">Arabis nemorensis</name>
    <dbReference type="NCBI Taxonomy" id="586526"/>
    <lineage>
        <taxon>Eukaryota</taxon>
        <taxon>Viridiplantae</taxon>
        <taxon>Streptophyta</taxon>
        <taxon>Embryophyta</taxon>
        <taxon>Tracheophyta</taxon>
        <taxon>Spermatophyta</taxon>
        <taxon>Magnoliopsida</taxon>
        <taxon>eudicotyledons</taxon>
        <taxon>Gunneridae</taxon>
        <taxon>Pentapetalae</taxon>
        <taxon>rosids</taxon>
        <taxon>malvids</taxon>
        <taxon>Brassicales</taxon>
        <taxon>Brassicaceae</taxon>
        <taxon>Arabideae</taxon>
        <taxon>Arabis</taxon>
    </lineage>
</organism>
<dbReference type="Gene3D" id="3.40.50.10860">
    <property type="entry name" value="Leucine Dehydrogenase, chain A, domain 1"/>
    <property type="match status" value="1"/>
</dbReference>
<dbReference type="SUPFAM" id="SSF53223">
    <property type="entry name" value="Aminoacid dehydrogenase-like, N-terminal domain"/>
    <property type="match status" value="1"/>
</dbReference>
<evidence type="ECO:0000313" key="3">
    <source>
        <dbReference type="Proteomes" id="UP000489600"/>
    </source>
</evidence>
<evidence type="ECO:0000259" key="1">
    <source>
        <dbReference type="Pfam" id="PF00763"/>
    </source>
</evidence>
<feature type="domain" description="Tetrahydrofolate dehydrogenase/cyclohydrolase catalytic" evidence="1">
    <location>
        <begin position="56"/>
        <end position="162"/>
    </location>
</feature>
<sequence length="168" mass="18626">MTSRLRLIHPNRPNGAFLPSRCVEQLSLLTTASPRGCGCVLFIRSSSSDAAAMVLDDSSVTKEIIDEIRTDVLKMKKSIGAVPGLAAILVEDSSKFSESYTFYEATCTVVQMKSFEVRLAQDSSEEEVLKSVSRLNDDPRVHGIVVPSRPLPSIEHMDEKIVKCRERR</sequence>
<dbReference type="PANTHER" id="PTHR48099">
    <property type="entry name" value="C-1-TETRAHYDROFOLATE SYNTHASE, CYTOPLASMIC-RELATED"/>
    <property type="match status" value="1"/>
</dbReference>
<dbReference type="InterPro" id="IPR020630">
    <property type="entry name" value="THF_DH/CycHdrlase_cat_dom"/>
</dbReference>